<feature type="transmembrane region" description="Helical" evidence="1">
    <location>
        <begin position="205"/>
        <end position="223"/>
    </location>
</feature>
<keyword evidence="1" id="KW-0472">Membrane</keyword>
<evidence type="ECO:0000256" key="1">
    <source>
        <dbReference type="SAM" id="Phobius"/>
    </source>
</evidence>
<dbReference type="PANTHER" id="PTHR20948:SF2">
    <property type="entry name" value="TRANSMEMBRANE PROTEIN 164"/>
    <property type="match status" value="1"/>
</dbReference>
<organism evidence="2 3">
    <name type="scientific">Popillia japonica</name>
    <name type="common">Japanese beetle</name>
    <dbReference type="NCBI Taxonomy" id="7064"/>
    <lineage>
        <taxon>Eukaryota</taxon>
        <taxon>Metazoa</taxon>
        <taxon>Ecdysozoa</taxon>
        <taxon>Arthropoda</taxon>
        <taxon>Hexapoda</taxon>
        <taxon>Insecta</taxon>
        <taxon>Pterygota</taxon>
        <taxon>Neoptera</taxon>
        <taxon>Endopterygota</taxon>
        <taxon>Coleoptera</taxon>
        <taxon>Polyphaga</taxon>
        <taxon>Scarabaeiformia</taxon>
        <taxon>Scarabaeidae</taxon>
        <taxon>Rutelinae</taxon>
        <taxon>Popillia</taxon>
    </lineage>
</organism>
<accession>A0AAW1N7X4</accession>
<comment type="caution">
    <text evidence="2">The sequence shown here is derived from an EMBL/GenBank/DDBJ whole genome shotgun (WGS) entry which is preliminary data.</text>
</comment>
<evidence type="ECO:0000313" key="2">
    <source>
        <dbReference type="EMBL" id="KAK9754457.1"/>
    </source>
</evidence>
<name>A0AAW1N7X4_POPJA</name>
<dbReference type="PANTHER" id="PTHR20948">
    <property type="entry name" value="TRANSMEMBRANE PROTEIN 164"/>
    <property type="match status" value="1"/>
</dbReference>
<keyword evidence="1" id="KW-0812">Transmembrane</keyword>
<dbReference type="EMBL" id="JASPKY010000007">
    <property type="protein sequence ID" value="KAK9754457.1"/>
    <property type="molecule type" value="Genomic_DNA"/>
</dbReference>
<dbReference type="InterPro" id="IPR026508">
    <property type="entry name" value="TMEM164"/>
</dbReference>
<feature type="transmembrane region" description="Helical" evidence="1">
    <location>
        <begin position="86"/>
        <end position="103"/>
    </location>
</feature>
<protein>
    <submittedName>
        <fullName evidence="2">TMEM164 family</fullName>
    </submittedName>
</protein>
<reference evidence="2 3" key="1">
    <citation type="journal article" date="2024" name="BMC Genomics">
        <title>De novo assembly and annotation of Popillia japonica's genome with initial clues to its potential as an invasive pest.</title>
        <authorList>
            <person name="Cucini C."/>
            <person name="Boschi S."/>
            <person name="Funari R."/>
            <person name="Cardaioli E."/>
            <person name="Iannotti N."/>
            <person name="Marturano G."/>
            <person name="Paoli F."/>
            <person name="Bruttini M."/>
            <person name="Carapelli A."/>
            <person name="Frati F."/>
            <person name="Nardi F."/>
        </authorList>
    </citation>
    <scope>NUCLEOTIDE SEQUENCE [LARGE SCALE GENOMIC DNA]</scope>
    <source>
        <strain evidence="2">DMR45628</strain>
    </source>
</reference>
<keyword evidence="1" id="KW-1133">Transmembrane helix</keyword>
<dbReference type="AlphaFoldDB" id="A0AAW1N7X4"/>
<sequence>MDWAYSGVNKTVPRNAGPECAEFLNPIWRRVETVIVLVMAVSCFRWGYSRITLPTAAYVRSFRWGYSRITLPTAAYVRRDRSGRRALLVLMSLIWGMEIGYKFSSSTVIYLLNPCHVTTAIQIYLLAASPNKIVTAVFRFHLNLLNGPLLAFLFPETDSRVLPLEAAIYWIQHGMMFVVPYYLLRLGGVYNVEEFSDFSWNALSYSINIIYHFVILQTIAVPTEVNLNHMLCPAILDPFEGPYYRIAAVFHQAILCPLMCKMFCLVSAFFLTKFWPTKVKKTLCCEVAAPNSNGDTLEYDHQHVD</sequence>
<evidence type="ECO:0000313" key="3">
    <source>
        <dbReference type="Proteomes" id="UP001458880"/>
    </source>
</evidence>
<proteinExistence type="predicted"/>
<feature type="transmembrane region" description="Helical" evidence="1">
    <location>
        <begin position="243"/>
        <end position="271"/>
    </location>
</feature>
<keyword evidence="3" id="KW-1185">Reference proteome</keyword>
<dbReference type="Pfam" id="PF14808">
    <property type="entry name" value="TMEM164"/>
    <property type="match status" value="1"/>
</dbReference>
<dbReference type="Proteomes" id="UP001458880">
    <property type="component" value="Unassembled WGS sequence"/>
</dbReference>
<gene>
    <name evidence="2" type="ORF">QE152_g1275</name>
</gene>
<feature type="transmembrane region" description="Helical" evidence="1">
    <location>
        <begin position="166"/>
        <end position="184"/>
    </location>
</feature>